<proteinExistence type="predicted"/>
<name>A0A4C1TSL6_EUMVA</name>
<protein>
    <submittedName>
        <fullName evidence="1">Uncharacterized protein</fullName>
    </submittedName>
</protein>
<dbReference type="AlphaFoldDB" id="A0A4C1TSL6"/>
<gene>
    <name evidence="1" type="ORF">EVAR_73935_1</name>
</gene>
<evidence type="ECO:0000313" key="1">
    <source>
        <dbReference type="EMBL" id="GBP17001.1"/>
    </source>
</evidence>
<dbReference type="EMBL" id="BGZK01006182">
    <property type="protein sequence ID" value="GBP17001.1"/>
    <property type="molecule type" value="Genomic_DNA"/>
</dbReference>
<comment type="caution">
    <text evidence="1">The sequence shown here is derived from an EMBL/GenBank/DDBJ whole genome shotgun (WGS) entry which is preliminary data.</text>
</comment>
<accession>A0A4C1TSL6</accession>
<reference evidence="1 2" key="1">
    <citation type="journal article" date="2019" name="Commun. Biol.">
        <title>The bagworm genome reveals a unique fibroin gene that provides high tensile strength.</title>
        <authorList>
            <person name="Kono N."/>
            <person name="Nakamura H."/>
            <person name="Ohtoshi R."/>
            <person name="Tomita M."/>
            <person name="Numata K."/>
            <person name="Arakawa K."/>
        </authorList>
    </citation>
    <scope>NUCLEOTIDE SEQUENCE [LARGE SCALE GENOMIC DNA]</scope>
</reference>
<organism evidence="1 2">
    <name type="scientific">Eumeta variegata</name>
    <name type="common">Bagworm moth</name>
    <name type="synonym">Eumeta japonica</name>
    <dbReference type="NCBI Taxonomy" id="151549"/>
    <lineage>
        <taxon>Eukaryota</taxon>
        <taxon>Metazoa</taxon>
        <taxon>Ecdysozoa</taxon>
        <taxon>Arthropoda</taxon>
        <taxon>Hexapoda</taxon>
        <taxon>Insecta</taxon>
        <taxon>Pterygota</taxon>
        <taxon>Neoptera</taxon>
        <taxon>Endopterygota</taxon>
        <taxon>Lepidoptera</taxon>
        <taxon>Glossata</taxon>
        <taxon>Ditrysia</taxon>
        <taxon>Tineoidea</taxon>
        <taxon>Psychidae</taxon>
        <taxon>Oiketicinae</taxon>
        <taxon>Eumeta</taxon>
    </lineage>
</organism>
<evidence type="ECO:0000313" key="2">
    <source>
        <dbReference type="Proteomes" id="UP000299102"/>
    </source>
</evidence>
<sequence>MSWALFPEILLPDENSQCAYENSNQVTPDITRSTVGKKLSGKSAELIFCDYKINVGIEKNYLRCPLYVVWKPEIPHKEDIVSTHEVGNFSGGISGPGTWRR</sequence>
<dbReference type="Proteomes" id="UP000299102">
    <property type="component" value="Unassembled WGS sequence"/>
</dbReference>
<keyword evidence="2" id="KW-1185">Reference proteome</keyword>